<dbReference type="EMBL" id="CP015839">
    <property type="protein sequence ID" value="ANG64129.1"/>
    <property type="molecule type" value="Genomic_DNA"/>
</dbReference>
<dbReference type="PANTHER" id="PTHR33376">
    <property type="match status" value="1"/>
</dbReference>
<evidence type="ECO:0000313" key="6">
    <source>
        <dbReference type="Proteomes" id="UP000078070"/>
    </source>
</evidence>
<dbReference type="GO" id="GO:0055085">
    <property type="term" value="P:transmembrane transport"/>
    <property type="evidence" value="ECO:0007669"/>
    <property type="project" value="InterPro"/>
</dbReference>
<dbReference type="NCBIfam" id="NF037995">
    <property type="entry name" value="TRAP_S1"/>
    <property type="match status" value="1"/>
</dbReference>
<dbReference type="OrthoDB" id="9177965at2"/>
<protein>
    <submittedName>
        <fullName evidence="5">ABC transporter substrate-binding protein</fullName>
    </submittedName>
</protein>
<name>A0A1A9F2X9_9GAMM</name>
<dbReference type="RefSeq" id="WP_067385462.1">
    <property type="nucleotide sequence ID" value="NZ_CP015839.1"/>
</dbReference>
<dbReference type="STRING" id="1821621.A8C75_17730"/>
<evidence type="ECO:0000256" key="4">
    <source>
        <dbReference type="SAM" id="SignalP"/>
    </source>
</evidence>
<dbReference type="InterPro" id="IPR018389">
    <property type="entry name" value="DctP_fam"/>
</dbReference>
<comment type="similarity">
    <text evidence="1">Belongs to the bacterial solute-binding protein 7 family.</text>
</comment>
<evidence type="ECO:0000256" key="2">
    <source>
        <dbReference type="ARBA" id="ARBA00022448"/>
    </source>
</evidence>
<keyword evidence="3 4" id="KW-0732">Signal</keyword>
<feature type="chain" id="PRO_5008386680" evidence="4">
    <location>
        <begin position="22"/>
        <end position="345"/>
    </location>
</feature>
<evidence type="ECO:0000256" key="3">
    <source>
        <dbReference type="ARBA" id="ARBA00022729"/>
    </source>
</evidence>
<dbReference type="PANTHER" id="PTHR33376:SF7">
    <property type="entry name" value="C4-DICARBOXYLATE-BINDING PROTEIN DCTB"/>
    <property type="match status" value="1"/>
</dbReference>
<dbReference type="Pfam" id="PF03480">
    <property type="entry name" value="DctP"/>
    <property type="match status" value="1"/>
</dbReference>
<dbReference type="Gene3D" id="3.40.190.170">
    <property type="entry name" value="Bacterial extracellular solute-binding protein, family 7"/>
    <property type="match status" value="1"/>
</dbReference>
<accession>A0A1A9F2X9</accession>
<organism evidence="5 6">
    <name type="scientific">Marinobacterium aestuarii</name>
    <dbReference type="NCBI Taxonomy" id="1821621"/>
    <lineage>
        <taxon>Bacteria</taxon>
        <taxon>Pseudomonadati</taxon>
        <taxon>Pseudomonadota</taxon>
        <taxon>Gammaproteobacteria</taxon>
        <taxon>Oceanospirillales</taxon>
        <taxon>Oceanospirillaceae</taxon>
        <taxon>Marinobacterium</taxon>
    </lineage>
</organism>
<dbReference type="Proteomes" id="UP000078070">
    <property type="component" value="Chromosome"/>
</dbReference>
<evidence type="ECO:0000313" key="5">
    <source>
        <dbReference type="EMBL" id="ANG64129.1"/>
    </source>
</evidence>
<dbReference type="CDD" id="cd13602">
    <property type="entry name" value="PBP2_TRAP_BpDctp6_7"/>
    <property type="match status" value="1"/>
</dbReference>
<reference evidence="5 6" key="2">
    <citation type="journal article" date="2018" name="Int. J. Syst. Evol. Microbiol.">
        <title>Marinobacterium aestuarii sp. nov., a benzene-degrading marine bacterium isolated from estuary sediment.</title>
        <authorList>
            <person name="Bae S.S."/>
            <person name="Jung J."/>
            <person name="Chung D."/>
            <person name="Baek K."/>
        </authorList>
    </citation>
    <scope>NUCLEOTIDE SEQUENCE [LARGE SCALE GENOMIC DNA]</scope>
    <source>
        <strain evidence="5 6">ST58-10</strain>
    </source>
</reference>
<keyword evidence="6" id="KW-1185">Reference proteome</keyword>
<dbReference type="InterPro" id="IPR038404">
    <property type="entry name" value="TRAP_DctP_sf"/>
</dbReference>
<sequence>MKKTLLAAVLGACVISAPAMAEETVKLRVVGQPLATGLIQKNVEQPFFETLQEKTGLPLEVNYKPLDTTGIKDVEELRVLKSGMFDLVSLRLSQVSRDEPTILGLDLVGLSPDYKSGRIVADKYSKVVDARLQERFNTKLLGVWPFGPQVLFCNHPIASLSDVKGLKVRVYDQNLAQFVESVGGIPVPLGFGDVHQSLALGVVDCAITGPSSANSAGWPEVTTHVLPLAFQMALNGYGVNLDTWNKFTPEQQVTLQGAFDTLVDDIWTYSEELFDDAGRCNVGATPCDTGTSYKLVGVQVSDSDKALLSNGVKEVSFPTWSEVCDKTNAQCSADWKKVLGESVGF</sequence>
<proteinExistence type="inferred from homology"/>
<keyword evidence="2" id="KW-0813">Transport</keyword>
<evidence type="ECO:0000256" key="1">
    <source>
        <dbReference type="ARBA" id="ARBA00009023"/>
    </source>
</evidence>
<feature type="signal peptide" evidence="4">
    <location>
        <begin position="1"/>
        <end position="21"/>
    </location>
</feature>
<dbReference type="KEGG" id="mars:A8C75_17730"/>
<gene>
    <name evidence="5" type="ORF">A8C75_17730</name>
</gene>
<reference evidence="6" key="1">
    <citation type="submission" date="2016-05" db="EMBL/GenBank/DDBJ databases">
        <authorList>
            <person name="Baek K."/>
            <person name="Yang S.-J."/>
        </authorList>
    </citation>
    <scope>NUCLEOTIDE SEQUENCE [LARGE SCALE GENOMIC DNA]</scope>
    <source>
        <strain evidence="6">ST58-10</strain>
    </source>
</reference>
<dbReference type="AlphaFoldDB" id="A0A1A9F2X9"/>